<dbReference type="eggNOG" id="KOG2132">
    <property type="taxonomic scope" value="Eukaryota"/>
</dbReference>
<dbReference type="InterPro" id="IPR041667">
    <property type="entry name" value="Cupin_8"/>
</dbReference>
<dbReference type="GeneID" id="5002781"/>
<dbReference type="EMBL" id="CP000587">
    <property type="protein sequence ID" value="ABO97288.1"/>
    <property type="molecule type" value="Genomic_DNA"/>
</dbReference>
<evidence type="ECO:0000313" key="5">
    <source>
        <dbReference type="Proteomes" id="UP000001568"/>
    </source>
</evidence>
<comment type="similarity">
    <text evidence="1">Belongs to the JARID1 histone demethylase family.</text>
</comment>
<dbReference type="OMA" id="WHHVRTH"/>
<name>A4S0K6_OSTLU</name>
<dbReference type="PROSITE" id="PS51184">
    <property type="entry name" value="JMJC"/>
    <property type="match status" value="1"/>
</dbReference>
<dbReference type="PANTHER" id="PTHR12461:SF105">
    <property type="entry name" value="HYPOXIA-INDUCIBLE FACTOR 1-ALPHA INHIBITOR"/>
    <property type="match status" value="1"/>
</dbReference>
<dbReference type="Proteomes" id="UP000001568">
    <property type="component" value="Chromosome 7"/>
</dbReference>
<evidence type="ECO:0000256" key="2">
    <source>
        <dbReference type="SAM" id="MobiDB-lite"/>
    </source>
</evidence>
<proteinExistence type="inferred from homology"/>
<evidence type="ECO:0000256" key="1">
    <source>
        <dbReference type="ARBA" id="ARBA00006801"/>
    </source>
</evidence>
<feature type="domain" description="JmjC" evidence="3">
    <location>
        <begin position="94"/>
        <end position="252"/>
    </location>
</feature>
<dbReference type="OrthoDB" id="263283at2759"/>
<feature type="compositionally biased region" description="Basic residues" evidence="2">
    <location>
        <begin position="1"/>
        <end position="21"/>
    </location>
</feature>
<reference evidence="4 5" key="1">
    <citation type="journal article" date="2007" name="Proc. Natl. Acad. Sci. U.S.A.">
        <title>The tiny eukaryote Ostreococcus provides genomic insights into the paradox of plankton speciation.</title>
        <authorList>
            <person name="Palenik B."/>
            <person name="Grimwood J."/>
            <person name="Aerts A."/>
            <person name="Rouze P."/>
            <person name="Salamov A."/>
            <person name="Putnam N."/>
            <person name="Dupont C."/>
            <person name="Jorgensen R."/>
            <person name="Derelle E."/>
            <person name="Rombauts S."/>
            <person name="Zhou K."/>
            <person name="Otillar R."/>
            <person name="Merchant S.S."/>
            <person name="Podell S."/>
            <person name="Gaasterland T."/>
            <person name="Napoli C."/>
            <person name="Gendler K."/>
            <person name="Manuell A."/>
            <person name="Tai V."/>
            <person name="Vallon O."/>
            <person name="Piganeau G."/>
            <person name="Jancek S."/>
            <person name="Heijde M."/>
            <person name="Jabbari K."/>
            <person name="Bowler C."/>
            <person name="Lohr M."/>
            <person name="Robbens S."/>
            <person name="Werner G."/>
            <person name="Dubchak I."/>
            <person name="Pazour G.J."/>
            <person name="Ren Q."/>
            <person name="Paulsen I."/>
            <person name="Delwiche C."/>
            <person name="Schmutz J."/>
            <person name="Rokhsar D."/>
            <person name="Van de Peer Y."/>
            <person name="Moreau H."/>
            <person name="Grigoriev I.V."/>
        </authorList>
    </citation>
    <scope>NUCLEOTIDE SEQUENCE [LARGE SCALE GENOMIC DNA]</scope>
    <source>
        <strain evidence="4 5">CCE9901</strain>
    </source>
</reference>
<dbReference type="PANTHER" id="PTHR12461">
    <property type="entry name" value="HYPOXIA-INDUCIBLE FACTOR 1 ALPHA INHIBITOR-RELATED"/>
    <property type="match status" value="1"/>
</dbReference>
<dbReference type="KEGG" id="olu:OSTLU_93062"/>
<dbReference type="InterPro" id="IPR014710">
    <property type="entry name" value="RmlC-like_jellyroll"/>
</dbReference>
<dbReference type="InterPro" id="IPR003347">
    <property type="entry name" value="JmjC_dom"/>
</dbReference>
<dbReference type="HOGENOM" id="CLU_1104265_0_0_1"/>
<sequence length="252" mass="28425">MRFRRVGTKASTRSRRRRACARRTSSEASETTAVRTWRDAKRFADAGQGARTTVLTSREGARGAFIKADCDANESVTFEEACEAIFEHGERVYARAECTTTLAVEANVGAVGEVFAEDVALRNCGVWFGAAGNVTPLHYDLCHGFLIMIRGVKTFTIFHKDDFRAMYQRSDRPELSRVNLDAWYAGDADERDRFPDFEDATPLTFTLYPGDMIYTPPFFWHHVRTHDGEPAISVLVPFDLDAEEPVHVSHLY</sequence>
<dbReference type="AlphaFoldDB" id="A4S0K6"/>
<feature type="region of interest" description="Disordered" evidence="2">
    <location>
        <begin position="1"/>
        <end position="27"/>
    </location>
</feature>
<gene>
    <name evidence="4" type="ORF">OSTLU_93062</name>
</gene>
<dbReference type="Pfam" id="PF13621">
    <property type="entry name" value="Cupin_8"/>
    <property type="match status" value="1"/>
</dbReference>
<protein>
    <recommendedName>
        <fullName evidence="3">JmjC domain-containing protein</fullName>
    </recommendedName>
</protein>
<dbReference type="SMART" id="SM00558">
    <property type="entry name" value="JmjC"/>
    <property type="match status" value="1"/>
</dbReference>
<dbReference type="CDD" id="cd02208">
    <property type="entry name" value="cupin_RmlC-like"/>
    <property type="match status" value="1"/>
</dbReference>
<dbReference type="SUPFAM" id="SSF51197">
    <property type="entry name" value="Clavaminate synthase-like"/>
    <property type="match status" value="1"/>
</dbReference>
<keyword evidence="5" id="KW-1185">Reference proteome</keyword>
<dbReference type="Gramene" id="ABO97288">
    <property type="protein sequence ID" value="ABO97288"/>
    <property type="gene ID" value="OSTLU_93062"/>
</dbReference>
<accession>A4S0K6</accession>
<dbReference type="RefSeq" id="XP_001418995.1">
    <property type="nucleotide sequence ID" value="XM_001418958.1"/>
</dbReference>
<evidence type="ECO:0000313" key="4">
    <source>
        <dbReference type="EMBL" id="ABO97288.1"/>
    </source>
</evidence>
<evidence type="ECO:0000259" key="3">
    <source>
        <dbReference type="PROSITE" id="PS51184"/>
    </source>
</evidence>
<organism evidence="4 5">
    <name type="scientific">Ostreococcus lucimarinus (strain CCE9901)</name>
    <dbReference type="NCBI Taxonomy" id="436017"/>
    <lineage>
        <taxon>Eukaryota</taxon>
        <taxon>Viridiplantae</taxon>
        <taxon>Chlorophyta</taxon>
        <taxon>Mamiellophyceae</taxon>
        <taxon>Mamiellales</taxon>
        <taxon>Bathycoccaceae</taxon>
        <taxon>Ostreococcus</taxon>
    </lineage>
</organism>
<dbReference type="Gene3D" id="2.60.120.10">
    <property type="entry name" value="Jelly Rolls"/>
    <property type="match status" value="1"/>
</dbReference>